<dbReference type="Pfam" id="PF04350">
    <property type="entry name" value="PilO"/>
    <property type="match status" value="1"/>
</dbReference>
<evidence type="ECO:0000313" key="3">
    <source>
        <dbReference type="EMBL" id="CAI4031270.1"/>
    </source>
</evidence>
<proteinExistence type="predicted"/>
<dbReference type="Gene3D" id="3.30.70.60">
    <property type="match status" value="1"/>
</dbReference>
<evidence type="ECO:0000256" key="1">
    <source>
        <dbReference type="SAM" id="Coils"/>
    </source>
</evidence>
<dbReference type="InterPro" id="IPR014717">
    <property type="entry name" value="Transl_elong_EF1B/ribsomal_bS6"/>
</dbReference>
<evidence type="ECO:0000256" key="2">
    <source>
        <dbReference type="SAM" id="Phobius"/>
    </source>
</evidence>
<dbReference type="InterPro" id="IPR007445">
    <property type="entry name" value="PilO"/>
</dbReference>
<sequence>MDMPKLNLDSLHSVPLSQKLALLGLIIAGIMAGVYYYYIEPENEQISQLQTQIVQLDAEVQNLTIKVKHLDELVAATKQLEIELAKKKERLPPSEEAVMLLKQLSDLGSRLGLDIKLWKPAPPAEDPSKLFVRMPVSVEVTGGYHTAAIFFDRVNRLPRIINVSDLRMGNPQVEKGRVVTQTVFDLVAFAAPEERVASVNASSPAVPATLPGNVKR</sequence>
<keyword evidence="1" id="KW-0175">Coiled coil</keyword>
<dbReference type="GO" id="GO:0043683">
    <property type="term" value="P:type IV pilus assembly"/>
    <property type="evidence" value="ECO:0007669"/>
    <property type="project" value="InterPro"/>
</dbReference>
<organism evidence="3 4">
    <name type="scientific">Nitrospira tepida</name>
    <dbReference type="NCBI Taxonomy" id="2973512"/>
    <lineage>
        <taxon>Bacteria</taxon>
        <taxon>Pseudomonadati</taxon>
        <taxon>Nitrospirota</taxon>
        <taxon>Nitrospiria</taxon>
        <taxon>Nitrospirales</taxon>
        <taxon>Nitrospiraceae</taxon>
        <taxon>Nitrospira</taxon>
    </lineage>
</organism>
<keyword evidence="2" id="KW-0472">Membrane</keyword>
<keyword evidence="2" id="KW-1133">Transmembrane helix</keyword>
<protein>
    <submittedName>
        <fullName evidence="3">Type IV pilus biogenesis protein PilO</fullName>
    </submittedName>
</protein>
<reference evidence="3" key="1">
    <citation type="submission" date="2022-10" db="EMBL/GenBank/DDBJ databases">
        <authorList>
            <person name="Koch H."/>
        </authorList>
    </citation>
    <scope>NUCLEOTIDE SEQUENCE</scope>
    <source>
        <strain evidence="3">DNF</strain>
    </source>
</reference>
<feature type="transmembrane region" description="Helical" evidence="2">
    <location>
        <begin position="20"/>
        <end position="38"/>
    </location>
</feature>
<gene>
    <name evidence="3" type="ORF">DNFV4_01697</name>
</gene>
<evidence type="ECO:0000313" key="4">
    <source>
        <dbReference type="Proteomes" id="UP001179121"/>
    </source>
</evidence>
<dbReference type="PANTHER" id="PTHR39555:SF1">
    <property type="entry name" value="TYPE IV PILUS INNER MEMBRANE COMPONENT PILO"/>
    <property type="match status" value="1"/>
</dbReference>
<dbReference type="KEGG" id="nti:DNFV4_01697"/>
<name>A0AA86MYA8_9BACT</name>
<feature type="coiled-coil region" evidence="1">
    <location>
        <begin position="39"/>
        <end position="90"/>
    </location>
</feature>
<keyword evidence="4" id="KW-1185">Reference proteome</keyword>
<dbReference type="GO" id="GO:0043107">
    <property type="term" value="P:type IV pilus-dependent motility"/>
    <property type="evidence" value="ECO:0007669"/>
    <property type="project" value="InterPro"/>
</dbReference>
<dbReference type="Proteomes" id="UP001179121">
    <property type="component" value="Chromosome"/>
</dbReference>
<keyword evidence="2" id="KW-0812">Transmembrane</keyword>
<accession>A0AA86MYA8</accession>
<dbReference type="PANTHER" id="PTHR39555">
    <property type="entry name" value="FIMBRIAL ASSEMBLY PROTEIN PILO-LIKE PROTEIN-RELATED"/>
    <property type="match status" value="1"/>
</dbReference>
<dbReference type="EMBL" id="OX365700">
    <property type="protein sequence ID" value="CAI4031270.1"/>
    <property type="molecule type" value="Genomic_DNA"/>
</dbReference>
<dbReference type="AlphaFoldDB" id="A0AA86MYA8"/>